<comment type="caution">
    <text evidence="3">The sequence shown here is derived from an EMBL/GenBank/DDBJ whole genome shotgun (WGS) entry which is preliminary data.</text>
</comment>
<evidence type="ECO:0000256" key="1">
    <source>
        <dbReference type="SAM" id="MobiDB-lite"/>
    </source>
</evidence>
<evidence type="ECO:0000313" key="4">
    <source>
        <dbReference type="Proteomes" id="UP001209276"/>
    </source>
</evidence>
<evidence type="ECO:0000256" key="2">
    <source>
        <dbReference type="SAM" id="Phobius"/>
    </source>
</evidence>
<feature type="region of interest" description="Disordered" evidence="1">
    <location>
        <begin position="1"/>
        <end position="24"/>
    </location>
</feature>
<keyword evidence="2" id="KW-0812">Transmembrane</keyword>
<name>A0ABT4G2C3_PANTH</name>
<feature type="transmembrane region" description="Helical" evidence="2">
    <location>
        <begin position="36"/>
        <end position="53"/>
    </location>
</feature>
<dbReference type="Proteomes" id="UP001209276">
    <property type="component" value="Unassembled WGS sequence"/>
</dbReference>
<proteinExistence type="predicted"/>
<organism evidence="3 4">
    <name type="scientific">Paenibacillus thiaminolyticus</name>
    <name type="common">Bacillus thiaminolyticus</name>
    <dbReference type="NCBI Taxonomy" id="49283"/>
    <lineage>
        <taxon>Bacteria</taxon>
        <taxon>Bacillati</taxon>
        <taxon>Bacillota</taxon>
        <taxon>Bacilli</taxon>
        <taxon>Bacillales</taxon>
        <taxon>Paenibacillaceae</taxon>
        <taxon>Paenibacillus</taxon>
    </lineage>
</organism>
<dbReference type="RefSeq" id="WP_164776484.1">
    <property type="nucleotide sequence ID" value="NZ_CABMNB010000025.1"/>
</dbReference>
<accession>A0ABT4G2C3</accession>
<reference evidence="3 4" key="1">
    <citation type="submission" date="2022-05" db="EMBL/GenBank/DDBJ databases">
        <title>Genome Sequencing of Bee-Associated Microbes.</title>
        <authorList>
            <person name="Dunlap C."/>
        </authorList>
    </citation>
    <scope>NUCLEOTIDE SEQUENCE [LARGE SCALE GENOMIC DNA]</scope>
    <source>
        <strain evidence="3 4">NRRL B-14613</strain>
    </source>
</reference>
<sequence length="54" mass="5870">MKATGSDQAKPAANSGKQGQPMKTDMKVINRDVRNILVFTAASLVLIVALYYLM</sequence>
<gene>
    <name evidence="3" type="ORF">M5W83_24030</name>
</gene>
<keyword evidence="2" id="KW-1133">Transmembrane helix</keyword>
<keyword evidence="2" id="KW-0472">Membrane</keyword>
<protein>
    <submittedName>
        <fullName evidence="3">Uncharacterized protein</fullName>
    </submittedName>
</protein>
<keyword evidence="4" id="KW-1185">Reference proteome</keyword>
<dbReference type="GeneID" id="77000045"/>
<dbReference type="EMBL" id="JAMDMM010000051">
    <property type="protein sequence ID" value="MCY9610220.1"/>
    <property type="molecule type" value="Genomic_DNA"/>
</dbReference>
<evidence type="ECO:0000313" key="3">
    <source>
        <dbReference type="EMBL" id="MCY9610220.1"/>
    </source>
</evidence>